<evidence type="ECO:0000259" key="1">
    <source>
        <dbReference type="Pfam" id="PF00149"/>
    </source>
</evidence>
<organism evidence="2 3">
    <name type="scientific">Candidatus Fusicatenibacter intestinigallinarum</name>
    <dbReference type="NCBI Taxonomy" id="2838598"/>
    <lineage>
        <taxon>Bacteria</taxon>
        <taxon>Bacillati</taxon>
        <taxon>Bacillota</taxon>
        <taxon>Clostridia</taxon>
        <taxon>Lachnospirales</taxon>
        <taxon>Lachnospiraceae</taxon>
        <taxon>Fusicatenibacter</taxon>
    </lineage>
</organism>
<gene>
    <name evidence="2" type="ORF">H9705_07040</name>
</gene>
<dbReference type="GO" id="GO:0016787">
    <property type="term" value="F:hydrolase activity"/>
    <property type="evidence" value="ECO:0007669"/>
    <property type="project" value="InterPro"/>
</dbReference>
<accession>A0A9D2SM21</accession>
<evidence type="ECO:0000313" key="2">
    <source>
        <dbReference type="EMBL" id="HJC15566.1"/>
    </source>
</evidence>
<proteinExistence type="predicted"/>
<dbReference type="InterPro" id="IPR004843">
    <property type="entry name" value="Calcineurin-like_PHP"/>
</dbReference>
<dbReference type="SUPFAM" id="SSF56300">
    <property type="entry name" value="Metallo-dependent phosphatases"/>
    <property type="match status" value="1"/>
</dbReference>
<sequence>MIFVTGDCHGEWGRLGMKNFPEQRRMTKNDCVIVCGDFGFWTPSREREYWMDWLEQKPFTTLFVDGNHENFDGLCQLKEETWKQGRVHRIRNSVIHLMRGQVFVMEGYRFFTFGGARSHDIQGGILEPEDPEFRRKKRAADQSGLFYRVNHESWWRQEMPSREERDMGLRKLEACDWQVDFVITHCCSSDTQALLTGGSYEADELTEYFENIRGKLRFRKWFFGHYHMDREINPRETVVYEQILRVF</sequence>
<dbReference type="Gene3D" id="3.60.21.10">
    <property type="match status" value="1"/>
</dbReference>
<feature type="domain" description="Calcineurin-like phosphoesterase" evidence="1">
    <location>
        <begin position="2"/>
        <end position="228"/>
    </location>
</feature>
<dbReference type="EMBL" id="DWWU01000030">
    <property type="protein sequence ID" value="HJC15566.1"/>
    <property type="molecule type" value="Genomic_DNA"/>
</dbReference>
<dbReference type="CDD" id="cd00838">
    <property type="entry name" value="MPP_superfamily"/>
    <property type="match status" value="1"/>
</dbReference>
<reference evidence="2" key="1">
    <citation type="journal article" date="2021" name="PeerJ">
        <title>Extensive microbial diversity within the chicken gut microbiome revealed by metagenomics and culture.</title>
        <authorList>
            <person name="Gilroy R."/>
            <person name="Ravi A."/>
            <person name="Getino M."/>
            <person name="Pursley I."/>
            <person name="Horton D.L."/>
            <person name="Alikhan N.F."/>
            <person name="Baker D."/>
            <person name="Gharbi K."/>
            <person name="Hall N."/>
            <person name="Watson M."/>
            <person name="Adriaenssens E.M."/>
            <person name="Foster-Nyarko E."/>
            <person name="Jarju S."/>
            <person name="Secka A."/>
            <person name="Antonio M."/>
            <person name="Oren A."/>
            <person name="Chaudhuri R.R."/>
            <person name="La Ragione R."/>
            <person name="Hildebrand F."/>
            <person name="Pallen M.J."/>
        </authorList>
    </citation>
    <scope>NUCLEOTIDE SEQUENCE</scope>
    <source>
        <strain evidence="2">CHK185-5351</strain>
    </source>
</reference>
<reference evidence="2" key="2">
    <citation type="submission" date="2021-04" db="EMBL/GenBank/DDBJ databases">
        <authorList>
            <person name="Gilroy R."/>
        </authorList>
    </citation>
    <scope>NUCLEOTIDE SEQUENCE</scope>
    <source>
        <strain evidence="2">CHK185-5351</strain>
    </source>
</reference>
<evidence type="ECO:0000313" key="3">
    <source>
        <dbReference type="Proteomes" id="UP000823849"/>
    </source>
</evidence>
<name>A0A9D2SM21_9FIRM</name>
<protein>
    <submittedName>
        <fullName evidence="2">Metallophosphatase family protein</fullName>
    </submittedName>
</protein>
<dbReference type="Pfam" id="PF00149">
    <property type="entry name" value="Metallophos"/>
    <property type="match status" value="1"/>
</dbReference>
<comment type="caution">
    <text evidence="2">The sequence shown here is derived from an EMBL/GenBank/DDBJ whole genome shotgun (WGS) entry which is preliminary data.</text>
</comment>
<dbReference type="InterPro" id="IPR029052">
    <property type="entry name" value="Metallo-depent_PP-like"/>
</dbReference>
<dbReference type="Proteomes" id="UP000823849">
    <property type="component" value="Unassembled WGS sequence"/>
</dbReference>
<dbReference type="AlphaFoldDB" id="A0A9D2SM21"/>